<dbReference type="Proteomes" id="UP000885826">
    <property type="component" value="Unassembled WGS sequence"/>
</dbReference>
<reference evidence="2" key="1">
    <citation type="journal article" date="2020" name="mSystems">
        <title>Genome- and Community-Level Interaction Insights into Carbon Utilization and Element Cycling Functions of Hydrothermarchaeota in Hydrothermal Sediment.</title>
        <authorList>
            <person name="Zhou Z."/>
            <person name="Liu Y."/>
            <person name="Xu W."/>
            <person name="Pan J."/>
            <person name="Luo Z.H."/>
            <person name="Li M."/>
        </authorList>
    </citation>
    <scope>NUCLEOTIDE SEQUENCE</scope>
    <source>
        <strain evidence="2">HyVt-388</strain>
    </source>
</reference>
<dbReference type="AlphaFoldDB" id="A0A9C9EN65"/>
<accession>A0A9C9EN65</accession>
<comment type="caution">
    <text evidence="2">The sequence shown here is derived from an EMBL/GenBank/DDBJ whole genome shotgun (WGS) entry which is preliminary data.</text>
</comment>
<dbReference type="EMBL" id="DRIG01000050">
    <property type="protein sequence ID" value="HEC78426.1"/>
    <property type="molecule type" value="Genomic_DNA"/>
</dbReference>
<feature type="chain" id="PRO_5039466798" description="DUF5011 domain-containing protein" evidence="1">
    <location>
        <begin position="21"/>
        <end position="576"/>
    </location>
</feature>
<gene>
    <name evidence="2" type="ORF">ENI34_04695</name>
</gene>
<evidence type="ECO:0000256" key="1">
    <source>
        <dbReference type="SAM" id="SignalP"/>
    </source>
</evidence>
<evidence type="ECO:0000313" key="3">
    <source>
        <dbReference type="Proteomes" id="UP000885826"/>
    </source>
</evidence>
<evidence type="ECO:0008006" key="4">
    <source>
        <dbReference type="Google" id="ProtNLM"/>
    </source>
</evidence>
<keyword evidence="1" id="KW-0732">Signal</keyword>
<sequence>MRRLSFALFIVFLDISSLSAYDWPIKEDTVQHRIYGTLGEWRSSHFHAGVDVGAPESTKVYTIEGDTCYMDTLPPIQGINIGHFRYYHMVIRDVIDDTFFIAADSFFAKTDSCNHVHLQEADRRLTAPGASANNAVWLNPLRNGAMTPYVDFTNPSIDSIKFYRQGPGDTLLSNDSLDGRIDVLAVARDTRTDSTGHIPTIVGTTSVYRIGYEVRDTLGNLKKDYWKKIVFDSIPSPPNVSQLQLTYGTGSTNSHFRYWISNDPFNDTVSLRNHYWNTKQRADSAGIPFPDSVDADSIEVAKFKDGFYWVKVKAYDVRNNADSESVLVHIDNFAPRVKQTYPSDWFAFVSNKQHKIWCCFSEAMDTTTLTAENIKIQSLKADSFNYPIINISYIQVDSIPLYKLLLEVDSFRFKDTVQVRLSDSIRDLAGKSIDTTDSKQTIAYSWTFFVGVIQLTDNDLNDIQPDVYHNKIVWTQALADSYLGEIMLYDFYNNTTDTISPGGGEHNYPVIWQNKVVWRRYPDDYTNPIYYYDGTSVTIVASGNRGRNIYDIDSSGIALRSYYGNGYPDTTWIEYY</sequence>
<organism evidence="2 3">
    <name type="scientific">candidate division WOR-3 bacterium</name>
    <dbReference type="NCBI Taxonomy" id="2052148"/>
    <lineage>
        <taxon>Bacteria</taxon>
        <taxon>Bacteria division WOR-3</taxon>
    </lineage>
</organism>
<feature type="non-terminal residue" evidence="2">
    <location>
        <position position="576"/>
    </location>
</feature>
<protein>
    <recommendedName>
        <fullName evidence="4">DUF5011 domain-containing protein</fullName>
    </recommendedName>
</protein>
<evidence type="ECO:0000313" key="2">
    <source>
        <dbReference type="EMBL" id="HEC78426.1"/>
    </source>
</evidence>
<proteinExistence type="predicted"/>
<feature type="signal peptide" evidence="1">
    <location>
        <begin position="1"/>
        <end position="20"/>
    </location>
</feature>
<name>A0A9C9EN65_UNCW3</name>